<name>A0A9X9PVF7_GULGU</name>
<evidence type="ECO:0000313" key="2">
    <source>
        <dbReference type="Proteomes" id="UP000269945"/>
    </source>
</evidence>
<proteinExistence type="predicted"/>
<feature type="non-terminal residue" evidence="1">
    <location>
        <position position="1"/>
    </location>
</feature>
<organism evidence="1 2">
    <name type="scientific">Gulo gulo</name>
    <name type="common">Wolverine</name>
    <name type="synonym">Gluton</name>
    <dbReference type="NCBI Taxonomy" id="48420"/>
    <lineage>
        <taxon>Eukaryota</taxon>
        <taxon>Metazoa</taxon>
        <taxon>Chordata</taxon>
        <taxon>Craniata</taxon>
        <taxon>Vertebrata</taxon>
        <taxon>Euteleostomi</taxon>
        <taxon>Mammalia</taxon>
        <taxon>Eutheria</taxon>
        <taxon>Laurasiatheria</taxon>
        <taxon>Carnivora</taxon>
        <taxon>Caniformia</taxon>
        <taxon>Musteloidea</taxon>
        <taxon>Mustelidae</taxon>
        <taxon>Guloninae</taxon>
        <taxon>Gulo</taxon>
    </lineage>
</organism>
<keyword evidence="2" id="KW-1185">Reference proteome</keyword>
<gene>
    <name evidence="1" type="ORF">BN2614_LOCUS4</name>
</gene>
<sequence>CFASLLFLVQERVTEEEQFRELRRSHLALPVAPVRKMLPVPFCSCETGKQKRTVKQMIVTPWPLLPLGDLEPAPAIYQT</sequence>
<protein>
    <submittedName>
        <fullName evidence="1">Uncharacterized protein</fullName>
    </submittedName>
</protein>
<dbReference type="EMBL" id="CYRY02003736">
    <property type="protein sequence ID" value="VCW68325.1"/>
    <property type="molecule type" value="Genomic_DNA"/>
</dbReference>
<accession>A0A9X9PVF7</accession>
<dbReference type="AlphaFoldDB" id="A0A9X9PVF7"/>
<comment type="caution">
    <text evidence="1">The sequence shown here is derived from an EMBL/GenBank/DDBJ whole genome shotgun (WGS) entry which is preliminary data.</text>
</comment>
<evidence type="ECO:0000313" key="1">
    <source>
        <dbReference type="EMBL" id="VCW68325.1"/>
    </source>
</evidence>
<dbReference type="Proteomes" id="UP000269945">
    <property type="component" value="Unassembled WGS sequence"/>
</dbReference>
<reference evidence="1 2" key="1">
    <citation type="submission" date="2018-10" db="EMBL/GenBank/DDBJ databases">
        <authorList>
            <person name="Ekblom R."/>
            <person name="Jareborg N."/>
        </authorList>
    </citation>
    <scope>NUCLEOTIDE SEQUENCE [LARGE SCALE GENOMIC DNA]</scope>
    <source>
        <tissue evidence="1">Muscle</tissue>
    </source>
</reference>